<feature type="domain" description="4Fe-4S ferredoxin-type" evidence="4">
    <location>
        <begin position="201"/>
        <end position="225"/>
    </location>
</feature>
<dbReference type="PANTHER" id="PTHR43122:SF1">
    <property type="entry name" value="IRON-SULFUR-BINDING PROTEIN"/>
    <property type="match status" value="1"/>
</dbReference>
<evidence type="ECO:0000313" key="5">
    <source>
        <dbReference type="EMBL" id="PWB06977.1"/>
    </source>
</evidence>
<name>A0A2V1IXH3_9BACT</name>
<keyword evidence="6" id="KW-1185">Reference proteome</keyword>
<feature type="domain" description="4Fe-4S ferredoxin-type" evidence="4">
    <location>
        <begin position="169"/>
        <end position="198"/>
    </location>
</feature>
<dbReference type="Proteomes" id="UP000244925">
    <property type="component" value="Unassembled WGS sequence"/>
</dbReference>
<keyword evidence="2" id="KW-0408">Iron</keyword>
<dbReference type="AlphaFoldDB" id="A0A2V1IXH3"/>
<dbReference type="GeneID" id="93423566"/>
<reference evidence="6" key="1">
    <citation type="submission" date="2018-02" db="EMBL/GenBank/DDBJ databases">
        <authorList>
            <person name="Clavel T."/>
            <person name="Strowig T."/>
        </authorList>
    </citation>
    <scope>NUCLEOTIDE SEQUENCE [LARGE SCALE GENOMIC DNA]</scope>
    <source>
        <strain evidence="6">DSM 100764</strain>
    </source>
</reference>
<dbReference type="PROSITE" id="PS51379">
    <property type="entry name" value="4FE4S_FER_2"/>
    <property type="match status" value="2"/>
</dbReference>
<evidence type="ECO:0000256" key="1">
    <source>
        <dbReference type="ARBA" id="ARBA00022723"/>
    </source>
</evidence>
<dbReference type="InterPro" id="IPR017900">
    <property type="entry name" value="4Fe4S_Fe_S_CS"/>
</dbReference>
<evidence type="ECO:0000256" key="2">
    <source>
        <dbReference type="ARBA" id="ARBA00023004"/>
    </source>
</evidence>
<evidence type="ECO:0000259" key="4">
    <source>
        <dbReference type="PROSITE" id="PS51379"/>
    </source>
</evidence>
<organism evidence="5 6">
    <name type="scientific">Paramuribaculum intestinale</name>
    <dbReference type="NCBI Taxonomy" id="2094151"/>
    <lineage>
        <taxon>Bacteria</taxon>
        <taxon>Pseudomonadati</taxon>
        <taxon>Bacteroidota</taxon>
        <taxon>Bacteroidia</taxon>
        <taxon>Bacteroidales</taxon>
        <taxon>Muribaculaceae</taxon>
        <taxon>Paramuribaculum</taxon>
    </lineage>
</organism>
<dbReference type="GO" id="GO:0046872">
    <property type="term" value="F:metal ion binding"/>
    <property type="evidence" value="ECO:0007669"/>
    <property type="project" value="UniProtKB-KW"/>
</dbReference>
<gene>
    <name evidence="5" type="ORF">C5O25_08765</name>
</gene>
<dbReference type="RefSeq" id="WP_107036362.1">
    <property type="nucleotide sequence ID" value="NZ_CARBNI010000017.1"/>
</dbReference>
<dbReference type="PANTHER" id="PTHR43122">
    <property type="entry name" value="FERREDOXIN SUBUNIT OF PYRUVATE:FLAVODOXIN OXIDOREDUCTASE-RELATED"/>
    <property type="match status" value="1"/>
</dbReference>
<dbReference type="GO" id="GO:0051536">
    <property type="term" value="F:iron-sulfur cluster binding"/>
    <property type="evidence" value="ECO:0007669"/>
    <property type="project" value="UniProtKB-KW"/>
</dbReference>
<dbReference type="EMBL" id="PUBV01000017">
    <property type="protein sequence ID" value="PWB06977.1"/>
    <property type="molecule type" value="Genomic_DNA"/>
</dbReference>
<keyword evidence="1" id="KW-0479">Metal-binding</keyword>
<dbReference type="PROSITE" id="PS00198">
    <property type="entry name" value="4FE4S_FER_1"/>
    <property type="match status" value="1"/>
</dbReference>
<dbReference type="Pfam" id="PF00037">
    <property type="entry name" value="Fer4"/>
    <property type="match status" value="1"/>
</dbReference>
<dbReference type="InterPro" id="IPR029039">
    <property type="entry name" value="Flavoprotein-like_sf"/>
</dbReference>
<accession>A0A2V1IXH3</accession>
<sequence>MLHTFFFSPSDTTRRYAKAMTEAFGGDSQLIDLTHGPCEVECDLIDGDTALLISPVYAGRIPPMAADLFRQIDGHGMKAIVAVIYGNRDYDYALLELADIAVEDGFEVVAAGAFIAQHCIFPKVANGRPDASDMAVATDFIKRAKESGKLDISTIKGNRPYKKPGAVPLRPQTDESVCRTCGVCARECPTGAIDPVTLATDKEKCITCCRCIAVCSSHARKFKGIMYATAGKIFYAQNSKRREPELFL</sequence>
<dbReference type="SUPFAM" id="SSF54862">
    <property type="entry name" value="4Fe-4S ferredoxins"/>
    <property type="match status" value="1"/>
</dbReference>
<dbReference type="InterPro" id="IPR017896">
    <property type="entry name" value="4Fe4S_Fe-S-bd"/>
</dbReference>
<evidence type="ECO:0000256" key="3">
    <source>
        <dbReference type="ARBA" id="ARBA00023014"/>
    </source>
</evidence>
<dbReference type="Gene3D" id="3.30.70.20">
    <property type="match status" value="1"/>
</dbReference>
<evidence type="ECO:0000313" key="6">
    <source>
        <dbReference type="Proteomes" id="UP000244925"/>
    </source>
</evidence>
<dbReference type="SUPFAM" id="SSF52218">
    <property type="entry name" value="Flavoproteins"/>
    <property type="match status" value="1"/>
</dbReference>
<comment type="caution">
    <text evidence="5">The sequence shown here is derived from an EMBL/GenBank/DDBJ whole genome shotgun (WGS) entry which is preliminary data.</text>
</comment>
<keyword evidence="3" id="KW-0411">Iron-sulfur</keyword>
<protein>
    <submittedName>
        <fullName evidence="5">4Fe-4S ferredoxin</fullName>
    </submittedName>
</protein>
<dbReference type="Gene3D" id="3.40.50.360">
    <property type="match status" value="1"/>
</dbReference>
<proteinExistence type="predicted"/>